<proteinExistence type="predicted"/>
<feature type="domain" description="T6SS Transcription factor RovC-like DNA binding" evidence="1">
    <location>
        <begin position="130"/>
        <end position="233"/>
    </location>
</feature>
<protein>
    <submittedName>
        <fullName evidence="2">DUF2285 domain-containing protein</fullName>
    </submittedName>
</protein>
<dbReference type="Pfam" id="PF10074">
    <property type="entry name" value="RovC_DNA-bd"/>
    <property type="match status" value="1"/>
</dbReference>
<dbReference type="AlphaFoldDB" id="A0A7H9BZA7"/>
<evidence type="ECO:0000313" key="3">
    <source>
        <dbReference type="Proteomes" id="UP000509322"/>
    </source>
</evidence>
<evidence type="ECO:0000259" key="1">
    <source>
        <dbReference type="Pfam" id="PF10074"/>
    </source>
</evidence>
<accession>A0A7H9BZA7</accession>
<evidence type="ECO:0000313" key="2">
    <source>
        <dbReference type="EMBL" id="QLH16116.1"/>
    </source>
</evidence>
<dbReference type="Proteomes" id="UP000509322">
    <property type="component" value="Chromosome 2"/>
</dbReference>
<dbReference type="EMBL" id="CP058690">
    <property type="protein sequence ID" value="QLH16116.1"/>
    <property type="molecule type" value="Genomic_DNA"/>
</dbReference>
<organism evidence="2 3">
    <name type="scientific">Paracoccus pantotrophus</name>
    <name type="common">Thiosphaera pantotropha</name>
    <dbReference type="NCBI Taxonomy" id="82367"/>
    <lineage>
        <taxon>Bacteria</taxon>
        <taxon>Pseudomonadati</taxon>
        <taxon>Pseudomonadota</taxon>
        <taxon>Alphaproteobacteria</taxon>
        <taxon>Rhodobacterales</taxon>
        <taxon>Paracoccaceae</taxon>
        <taxon>Paracoccus</taxon>
    </lineage>
</organism>
<sequence length="237" mass="25986">MRASIILPGNACGATAIIRRITPPCGGPAISVNRFPNRSNAGGGCDFPARPRLAASEQPVLWSEAADTAVLRLVAVAPPSWAGVANLRAFLSGDLRIAADELHILLRDIGPDLHLITDATCKPDDPLAVLIPLDCDGLDRLAALDRLLRHLNGYKVPPDRRITPQQRRRLKAMLRAADGREHGASQREIAEVVFGIERVAEEHWRTSPLRDTVRDLLKDGAAMIAGGYRRLLRFRRR</sequence>
<dbReference type="InterPro" id="IPR018754">
    <property type="entry name" value="RovC-like_DNA-bd"/>
</dbReference>
<reference evidence="2 3" key="1">
    <citation type="submission" date="2020-07" db="EMBL/GenBank/DDBJ databases">
        <title>The complete genome of Paracoccus pantotrophus ACCC 10489.</title>
        <authorList>
            <person name="Si Y."/>
        </authorList>
    </citation>
    <scope>NUCLEOTIDE SEQUENCE [LARGE SCALE GENOMIC DNA]</scope>
    <source>
        <strain evidence="2 3">ACCC10489</strain>
    </source>
</reference>
<gene>
    <name evidence="2" type="ORF">HYQ43_18625</name>
</gene>
<name>A0A7H9BZA7_PARPN</name>